<dbReference type="Proteomes" id="UP000789831">
    <property type="component" value="Unassembled WGS sequence"/>
</dbReference>
<dbReference type="GO" id="GO:0005758">
    <property type="term" value="C:mitochondrial intermembrane space"/>
    <property type="evidence" value="ECO:0007669"/>
    <property type="project" value="InterPro"/>
</dbReference>
<keyword evidence="2" id="KW-1185">Reference proteome</keyword>
<gene>
    <name evidence="1" type="ORF">AGERDE_LOCUS7271</name>
</gene>
<dbReference type="InterPro" id="IPR019171">
    <property type="entry name" value="MIX23"/>
</dbReference>
<organism evidence="1 2">
    <name type="scientific">Ambispora gerdemannii</name>
    <dbReference type="NCBI Taxonomy" id="144530"/>
    <lineage>
        <taxon>Eukaryota</taxon>
        <taxon>Fungi</taxon>
        <taxon>Fungi incertae sedis</taxon>
        <taxon>Mucoromycota</taxon>
        <taxon>Glomeromycotina</taxon>
        <taxon>Glomeromycetes</taxon>
        <taxon>Archaeosporales</taxon>
        <taxon>Ambisporaceae</taxon>
        <taxon>Ambispora</taxon>
    </lineage>
</organism>
<evidence type="ECO:0000313" key="1">
    <source>
        <dbReference type="EMBL" id="CAG8563536.1"/>
    </source>
</evidence>
<protein>
    <submittedName>
        <fullName evidence="1">1922_t:CDS:1</fullName>
    </submittedName>
</protein>
<evidence type="ECO:0000313" key="2">
    <source>
        <dbReference type="Proteomes" id="UP000789831"/>
    </source>
</evidence>
<proteinExistence type="predicted"/>
<comment type="caution">
    <text evidence="1">The sequence shown here is derived from an EMBL/GenBank/DDBJ whole genome shotgun (WGS) entry which is preliminary data.</text>
</comment>
<dbReference type="EMBL" id="CAJVPL010001296">
    <property type="protein sequence ID" value="CAG8563536.1"/>
    <property type="molecule type" value="Genomic_DNA"/>
</dbReference>
<dbReference type="AlphaFoldDB" id="A0A9N9FXP5"/>
<reference evidence="1" key="1">
    <citation type="submission" date="2021-06" db="EMBL/GenBank/DDBJ databases">
        <authorList>
            <person name="Kallberg Y."/>
            <person name="Tangrot J."/>
            <person name="Rosling A."/>
        </authorList>
    </citation>
    <scope>NUCLEOTIDE SEQUENCE</scope>
    <source>
        <strain evidence="1">MT106</strain>
    </source>
</reference>
<dbReference type="Pfam" id="PF09774">
    <property type="entry name" value="MIX23"/>
    <property type="match status" value="1"/>
</dbReference>
<dbReference type="OrthoDB" id="5593818at2759"/>
<accession>A0A9N9FXP5</accession>
<sequence>MGDSKANIDNKKENDDVTIDPVICYNLSYFKDLMKEYRKLDDNIMLRLNSTDTHSQAACGAFFQQLAKA</sequence>
<name>A0A9N9FXP5_9GLOM</name>